<organism evidence="4 5">
    <name type="scientific">Microbispora hainanensis</name>
    <dbReference type="NCBI Taxonomy" id="568844"/>
    <lineage>
        <taxon>Bacteria</taxon>
        <taxon>Bacillati</taxon>
        <taxon>Actinomycetota</taxon>
        <taxon>Actinomycetes</taxon>
        <taxon>Streptosporangiales</taxon>
        <taxon>Streptosporangiaceae</taxon>
        <taxon>Microbispora</taxon>
    </lineage>
</organism>
<evidence type="ECO:0000313" key="5">
    <source>
        <dbReference type="Proteomes" id="UP001432011"/>
    </source>
</evidence>
<proteinExistence type="inferred from homology"/>
<evidence type="ECO:0000313" key="4">
    <source>
        <dbReference type="EMBL" id="WUP77866.1"/>
    </source>
</evidence>
<dbReference type="PANTHER" id="PTHR11487:SF0">
    <property type="entry name" value="S-ACYL FATTY ACID SYNTHASE THIOESTERASE, MEDIUM CHAIN"/>
    <property type="match status" value="1"/>
</dbReference>
<dbReference type="SUPFAM" id="SSF53474">
    <property type="entry name" value="alpha/beta-Hydrolases"/>
    <property type="match status" value="1"/>
</dbReference>
<dbReference type="InterPro" id="IPR001031">
    <property type="entry name" value="Thioesterase"/>
</dbReference>
<keyword evidence="4" id="KW-0378">Hydrolase</keyword>
<protein>
    <submittedName>
        <fullName evidence="4">Alpha/beta fold hydrolase</fullName>
    </submittedName>
</protein>
<accession>A0ABZ1SXV2</accession>
<dbReference type="Pfam" id="PF00975">
    <property type="entry name" value="Thioesterase"/>
    <property type="match status" value="1"/>
</dbReference>
<dbReference type="Proteomes" id="UP001432011">
    <property type="component" value="Chromosome"/>
</dbReference>
<dbReference type="Gene3D" id="3.40.50.1820">
    <property type="entry name" value="alpha/beta hydrolase"/>
    <property type="match status" value="1"/>
</dbReference>
<dbReference type="InterPro" id="IPR029058">
    <property type="entry name" value="AB_hydrolase_fold"/>
</dbReference>
<evidence type="ECO:0000256" key="2">
    <source>
        <dbReference type="SAM" id="MobiDB-lite"/>
    </source>
</evidence>
<evidence type="ECO:0000259" key="3">
    <source>
        <dbReference type="Pfam" id="PF00975"/>
    </source>
</evidence>
<dbReference type="InterPro" id="IPR012223">
    <property type="entry name" value="TEII"/>
</dbReference>
<sequence>MTIAQAYPKGPEPAPPAWLSSDAGREDAPARLFCFAHAGGGAGFFRPWRPLLLPQVEVCPVVLPGREWRLRERPYTRMEELVPAVVDGLLPYLDRPYALMGHSMGSAVAYEVARRLSVGPAAPPAGLVVSGRRAPHLPKRRADLHGLPDEEFVAAVARLNGIPDQVLRQPDLLRLFVPGMRADFTLNETYRPLPGPPLSCPVSGLTGDADPEVTPEEMLAWREVTTGPFTLRVFAGDHFYLKGVRPDFIDALRTDLRRLLSVIS</sequence>
<dbReference type="PANTHER" id="PTHR11487">
    <property type="entry name" value="THIOESTERASE"/>
    <property type="match status" value="1"/>
</dbReference>
<keyword evidence="5" id="KW-1185">Reference proteome</keyword>
<dbReference type="GO" id="GO:0016787">
    <property type="term" value="F:hydrolase activity"/>
    <property type="evidence" value="ECO:0007669"/>
    <property type="project" value="UniProtKB-KW"/>
</dbReference>
<gene>
    <name evidence="4" type="ORF">OG913_12940</name>
</gene>
<dbReference type="EMBL" id="CP108085">
    <property type="protein sequence ID" value="WUP77866.1"/>
    <property type="molecule type" value="Genomic_DNA"/>
</dbReference>
<feature type="domain" description="Thioesterase" evidence="3">
    <location>
        <begin position="31"/>
        <end position="243"/>
    </location>
</feature>
<dbReference type="RefSeq" id="WP_205830473.1">
    <property type="nucleotide sequence ID" value="NZ_CP108085.1"/>
</dbReference>
<evidence type="ECO:0000256" key="1">
    <source>
        <dbReference type="ARBA" id="ARBA00007169"/>
    </source>
</evidence>
<reference evidence="4" key="1">
    <citation type="submission" date="2022-10" db="EMBL/GenBank/DDBJ databases">
        <title>The complete genomes of actinobacterial strains from the NBC collection.</title>
        <authorList>
            <person name="Joergensen T.S."/>
            <person name="Alvarez Arevalo M."/>
            <person name="Sterndorff E.B."/>
            <person name="Faurdal D."/>
            <person name="Vuksanovic O."/>
            <person name="Mourched A.-S."/>
            <person name="Charusanti P."/>
            <person name="Shaw S."/>
            <person name="Blin K."/>
            <person name="Weber T."/>
        </authorList>
    </citation>
    <scope>NUCLEOTIDE SEQUENCE</scope>
    <source>
        <strain evidence="4">NBC_00254</strain>
    </source>
</reference>
<feature type="region of interest" description="Disordered" evidence="2">
    <location>
        <begin position="1"/>
        <end position="23"/>
    </location>
</feature>
<comment type="similarity">
    <text evidence="1">Belongs to the thioesterase family.</text>
</comment>
<name>A0ABZ1SXV2_9ACTN</name>